<dbReference type="RefSeq" id="WP_019212146.1">
    <property type="nucleotide sequence ID" value="NZ_CWJI01000004.1"/>
</dbReference>
<dbReference type="EMBL" id="CWJI01000004">
    <property type="protein sequence ID" value="CRY55226.1"/>
    <property type="molecule type" value="Genomic_DNA"/>
</dbReference>
<evidence type="ECO:0000256" key="6">
    <source>
        <dbReference type="ARBA" id="ARBA00023186"/>
    </source>
</evidence>
<dbReference type="PRINTS" id="PR00969">
    <property type="entry name" value="CHAPERONPILI"/>
</dbReference>
<evidence type="ECO:0000256" key="1">
    <source>
        <dbReference type="ARBA" id="ARBA00004418"/>
    </source>
</evidence>
<feature type="chain" id="PRO_5005220585" evidence="7">
    <location>
        <begin position="27"/>
        <end position="259"/>
    </location>
</feature>
<accession>A0A0H5MDT0</accession>
<dbReference type="GO" id="GO:0071555">
    <property type="term" value="P:cell wall organization"/>
    <property type="evidence" value="ECO:0007669"/>
    <property type="project" value="InterPro"/>
</dbReference>
<evidence type="ECO:0000256" key="3">
    <source>
        <dbReference type="ARBA" id="ARBA00022558"/>
    </source>
</evidence>
<evidence type="ECO:0000256" key="4">
    <source>
        <dbReference type="ARBA" id="ARBA00022729"/>
    </source>
</evidence>
<reference evidence="11" key="1">
    <citation type="submission" date="2015-03" db="EMBL/GenBank/DDBJ databases">
        <authorList>
            <consortium name="Pathogen Informatics"/>
        </authorList>
    </citation>
    <scope>NUCLEOTIDE SEQUENCE [LARGE SCALE GENOMIC DNA]</scope>
    <source>
        <strain evidence="11">R148</strain>
    </source>
</reference>
<protein>
    <submittedName>
        <fullName evidence="10">Putative fimbrial chaperone protein</fullName>
    </submittedName>
</protein>
<feature type="signal peptide" evidence="7">
    <location>
        <begin position="1"/>
        <end position="26"/>
    </location>
</feature>
<evidence type="ECO:0000256" key="5">
    <source>
        <dbReference type="ARBA" id="ARBA00022764"/>
    </source>
</evidence>
<keyword evidence="5" id="KW-0574">Periplasm</keyword>
<evidence type="ECO:0000256" key="2">
    <source>
        <dbReference type="ARBA" id="ARBA00007399"/>
    </source>
</evidence>
<dbReference type="SUPFAM" id="SSF49354">
    <property type="entry name" value="PapD-like"/>
    <property type="match status" value="1"/>
</dbReference>
<evidence type="ECO:0000313" key="11">
    <source>
        <dbReference type="Proteomes" id="UP000043316"/>
    </source>
</evidence>
<comment type="subcellular location">
    <subcellularLocation>
        <location evidence="1">Periplasm</location>
    </subcellularLocation>
</comment>
<dbReference type="Proteomes" id="UP000043316">
    <property type="component" value="Unassembled WGS sequence"/>
</dbReference>
<gene>
    <name evidence="10" type="primary">fimC_5</name>
    <name evidence="10" type="ORF">ERS008476_02208</name>
</gene>
<evidence type="ECO:0000259" key="9">
    <source>
        <dbReference type="Pfam" id="PF02753"/>
    </source>
</evidence>
<dbReference type="AlphaFoldDB" id="A0A0H5MDT0"/>
<comment type="similarity">
    <text evidence="2">Belongs to the periplasmic pilus chaperone family.</text>
</comment>
<dbReference type="InterPro" id="IPR008962">
    <property type="entry name" value="PapD-like_sf"/>
</dbReference>
<dbReference type="Gene3D" id="2.60.40.10">
    <property type="entry name" value="Immunoglobulins"/>
    <property type="match status" value="2"/>
</dbReference>
<keyword evidence="6" id="KW-0143">Chaperone</keyword>
<dbReference type="InterPro" id="IPR016148">
    <property type="entry name" value="Pili_assmbl_chaperone_C"/>
</dbReference>
<organism evidence="10 11">
    <name type="scientific">Yersinia intermedia</name>
    <dbReference type="NCBI Taxonomy" id="631"/>
    <lineage>
        <taxon>Bacteria</taxon>
        <taxon>Pseudomonadati</taxon>
        <taxon>Pseudomonadota</taxon>
        <taxon>Gammaproteobacteria</taxon>
        <taxon>Enterobacterales</taxon>
        <taxon>Yersiniaceae</taxon>
        <taxon>Yersinia</taxon>
    </lineage>
</organism>
<dbReference type="Pfam" id="PF00345">
    <property type="entry name" value="PapD_N"/>
    <property type="match status" value="1"/>
</dbReference>
<evidence type="ECO:0000256" key="7">
    <source>
        <dbReference type="SAM" id="SignalP"/>
    </source>
</evidence>
<keyword evidence="4 7" id="KW-0732">Signal</keyword>
<dbReference type="Pfam" id="PF02753">
    <property type="entry name" value="PapD_C"/>
    <property type="match status" value="1"/>
</dbReference>
<dbReference type="SUPFAM" id="SSF49584">
    <property type="entry name" value="Periplasmic chaperone C-domain"/>
    <property type="match status" value="1"/>
</dbReference>
<sequence>MKSFWTRLSLIMIGSLLMLNSLSVSANQAELKGISFYVMRVIYPDNASQGVALTVYNKSDQPFLMQSWIRNMDPQTGGVAPQGKVVTPMPFIVTPPLQRLEPNSDLTLRIRRTGGELAQDRESVFYIATKAIPSTPANMAQNGGQLTLAVVSNLKLFYRPSSLPDSGVAGAASQLRFHLEGNTLVAENPTPFWLTFSRLKVGNYLFDNAAMRLMVPPKGQQRYNLPAGTKGPVEWQLLDESAWSTPLQQQKSLTGSSRY</sequence>
<proteinExistence type="inferred from homology"/>
<dbReference type="InterPro" id="IPR016147">
    <property type="entry name" value="Pili_assmbl_chaperone_N"/>
</dbReference>
<dbReference type="InterPro" id="IPR001829">
    <property type="entry name" value="Pili_assmbl_chaperone_bac"/>
</dbReference>
<dbReference type="PANTHER" id="PTHR30251">
    <property type="entry name" value="PILUS ASSEMBLY CHAPERONE"/>
    <property type="match status" value="1"/>
</dbReference>
<feature type="domain" description="Pili assembly chaperone C-terminal" evidence="9">
    <location>
        <begin position="187"/>
        <end position="239"/>
    </location>
</feature>
<dbReference type="InterPro" id="IPR036316">
    <property type="entry name" value="Pili_assmbl_chap_C_dom_sf"/>
</dbReference>
<evidence type="ECO:0000259" key="8">
    <source>
        <dbReference type="Pfam" id="PF00345"/>
    </source>
</evidence>
<dbReference type="GeneID" id="61816790"/>
<feature type="domain" description="Pili assembly chaperone N-terminal" evidence="8">
    <location>
        <begin position="35"/>
        <end position="163"/>
    </location>
</feature>
<evidence type="ECO:0000313" key="10">
    <source>
        <dbReference type="EMBL" id="CRY55226.1"/>
    </source>
</evidence>
<dbReference type="InterPro" id="IPR050643">
    <property type="entry name" value="Periplasmic_pilus_chap"/>
</dbReference>
<name>A0A0H5MDT0_YERIN</name>
<dbReference type="PANTHER" id="PTHR30251:SF11">
    <property type="entry name" value="CHAPERONE PROTEIN FIMC-RELATED"/>
    <property type="match status" value="1"/>
</dbReference>
<keyword evidence="3" id="KW-1029">Fimbrium biogenesis</keyword>
<dbReference type="GO" id="GO:0030288">
    <property type="term" value="C:outer membrane-bounded periplasmic space"/>
    <property type="evidence" value="ECO:0007669"/>
    <property type="project" value="InterPro"/>
</dbReference>
<dbReference type="InterPro" id="IPR013783">
    <property type="entry name" value="Ig-like_fold"/>
</dbReference>